<gene>
    <name evidence="1" type="ORF">BACCELL_01676</name>
</gene>
<evidence type="ECO:0000313" key="1">
    <source>
        <dbReference type="EMBL" id="EEF90671.1"/>
    </source>
</evidence>
<dbReference type="Proteomes" id="UP000003711">
    <property type="component" value="Unassembled WGS sequence"/>
</dbReference>
<evidence type="ECO:0000313" key="2">
    <source>
        <dbReference type="Proteomes" id="UP000003711"/>
    </source>
</evidence>
<dbReference type="AlphaFoldDB" id="E2NBL9"/>
<comment type="caution">
    <text evidence="1">The sequence shown here is derived from an EMBL/GenBank/DDBJ whole genome shotgun (WGS) entry which is preliminary data.</text>
</comment>
<name>E2NBL9_9BACE</name>
<accession>E2NBL9</accession>
<dbReference type="EMBL" id="ACCH01000137">
    <property type="protein sequence ID" value="EEF90671.1"/>
    <property type="molecule type" value="Genomic_DNA"/>
</dbReference>
<sequence length="146" mass="16707">MFYVLVIYGFFLYSSFEKQLTDVFLFFGFKKSFLAVTAVVGCPIKLCHKFSFDAEGFFVRYIIQQVGDAECETFLFIRHEVRAGFFVRTKIVWIYGADYRVVVRDIGCHQVAHTFGGVFALLVEAVEEGGRYLAVVKVGTHNCIRL</sequence>
<organism evidence="1 2">
    <name type="scientific">Bacteroides cellulosilyticus DSM 14838</name>
    <dbReference type="NCBI Taxonomy" id="537012"/>
    <lineage>
        <taxon>Bacteria</taxon>
        <taxon>Pseudomonadati</taxon>
        <taxon>Bacteroidota</taxon>
        <taxon>Bacteroidia</taxon>
        <taxon>Bacteroidales</taxon>
        <taxon>Bacteroidaceae</taxon>
        <taxon>Bacteroides</taxon>
    </lineage>
</organism>
<proteinExistence type="predicted"/>
<protein>
    <submittedName>
        <fullName evidence="1">Uncharacterized protein</fullName>
    </submittedName>
</protein>
<reference evidence="1 2" key="1">
    <citation type="submission" date="2008-12" db="EMBL/GenBank/DDBJ databases">
        <authorList>
            <person name="Fulton L."/>
            <person name="Clifton S."/>
            <person name="Fulton B."/>
            <person name="Xu J."/>
            <person name="Minx P."/>
            <person name="Pepin K.H."/>
            <person name="Johnson M."/>
            <person name="Bhonagiri V."/>
            <person name="Nash W.E."/>
            <person name="Mardis E.R."/>
            <person name="Wilson R.K."/>
        </authorList>
    </citation>
    <scope>NUCLEOTIDE SEQUENCE [LARGE SCALE GENOMIC DNA]</scope>
    <source>
        <strain evidence="1 2">DSM 14838</strain>
    </source>
</reference>
<reference evidence="1 2" key="2">
    <citation type="submission" date="2009-01" db="EMBL/GenBank/DDBJ databases">
        <title>Draft genome sequence of Bacteroides cellulosilyticus (DSM 14838).</title>
        <authorList>
            <person name="Sudarsanam P."/>
            <person name="Ley R."/>
            <person name="Guruge J."/>
            <person name="Turnbaugh P.J."/>
            <person name="Mahowald M."/>
            <person name="Liep D."/>
            <person name="Gordon J."/>
        </authorList>
    </citation>
    <scope>NUCLEOTIDE SEQUENCE [LARGE SCALE GENOMIC DNA]</scope>
    <source>
        <strain evidence="1 2">DSM 14838</strain>
    </source>
</reference>
<dbReference type="HOGENOM" id="CLU_1773619_0_0_10"/>